<name>A0A1G1WCW7_9BACT</name>
<feature type="domain" description="MOFRL-associated" evidence="2">
    <location>
        <begin position="19"/>
        <end position="244"/>
    </location>
</feature>
<dbReference type="EMBL" id="MHCS01000045">
    <property type="protein sequence ID" value="OGY25533.1"/>
    <property type="molecule type" value="Genomic_DNA"/>
</dbReference>
<dbReference type="GO" id="GO:0005737">
    <property type="term" value="C:cytoplasm"/>
    <property type="evidence" value="ECO:0007669"/>
    <property type="project" value="TreeGrafter"/>
</dbReference>
<dbReference type="PANTHER" id="PTHR12227">
    <property type="entry name" value="GLYCERATE KINASE"/>
    <property type="match status" value="1"/>
</dbReference>
<dbReference type="Pfam" id="PF13660">
    <property type="entry name" value="DUF4147"/>
    <property type="match status" value="1"/>
</dbReference>
<dbReference type="InterPro" id="IPR038614">
    <property type="entry name" value="GK_N_sf"/>
</dbReference>
<dbReference type="InterPro" id="IPR025286">
    <property type="entry name" value="MOFRL_assoc_dom"/>
</dbReference>
<evidence type="ECO:0000313" key="3">
    <source>
        <dbReference type="EMBL" id="OGY25533.1"/>
    </source>
</evidence>
<dbReference type="STRING" id="1802596.A2Z11_03855"/>
<dbReference type="Pfam" id="PF05161">
    <property type="entry name" value="MOFRL"/>
    <property type="match status" value="1"/>
</dbReference>
<evidence type="ECO:0008006" key="5">
    <source>
        <dbReference type="Google" id="ProtNLM"/>
    </source>
</evidence>
<feature type="domain" description="MOFRL" evidence="1">
    <location>
        <begin position="318"/>
        <end position="419"/>
    </location>
</feature>
<evidence type="ECO:0000259" key="1">
    <source>
        <dbReference type="Pfam" id="PF05161"/>
    </source>
</evidence>
<dbReference type="GO" id="GO:0008887">
    <property type="term" value="F:glycerate kinase activity"/>
    <property type="evidence" value="ECO:0007669"/>
    <property type="project" value="InterPro"/>
</dbReference>
<sequence>MVIIKNFAQLATSPLRRDALQIIEVGLHAIDTEKVIKTTVKFHKNKFLAIKDTWLDLDKYRRIYFVGIGKAAFAAAKALETTLGNRITDGLVLDIQGGRLKKIKSLVGTHPDPTEANVSATREIISLLRSASEEDLVIAVISGGGSSLLCSPYQISCQEKASVVDAMMDSGATIEEINTVRKHLSEIKGGNFAKIAYPATVVSLIFSDVPGNDVSMVASGPTVLDPTTITDASKIMAKYDVLKKCKLPHCDLMETPKNPMYFQLVTNIIVADERLAIDAMRVEAVKLEYKVEVFSYQIEGRAEEVAKKLVLNTKPKTALLAAGETTVEVKGGGRGGRNQHLVLSALNHLREDQVIVSVNSDGIDHSSFAGAIGDEHTLANAKKKKLASKKFLDNCDSFHFFQKVGDGIETGALSSNISDFMLALSK</sequence>
<protein>
    <recommendedName>
        <fullName evidence="5">Glycerate kinase</fullName>
    </recommendedName>
</protein>
<dbReference type="Proteomes" id="UP000176389">
    <property type="component" value="Unassembled WGS sequence"/>
</dbReference>
<accession>A0A1G1WCW7</accession>
<dbReference type="InterPro" id="IPR039760">
    <property type="entry name" value="MOFRL_protein"/>
</dbReference>
<dbReference type="Gene3D" id="3.40.1480.10">
    <property type="entry name" value="MOFRL domain"/>
    <property type="match status" value="1"/>
</dbReference>
<evidence type="ECO:0000259" key="2">
    <source>
        <dbReference type="Pfam" id="PF13660"/>
    </source>
</evidence>
<evidence type="ECO:0000313" key="4">
    <source>
        <dbReference type="Proteomes" id="UP000176389"/>
    </source>
</evidence>
<dbReference type="SUPFAM" id="SSF82544">
    <property type="entry name" value="GckA/TtuD-like"/>
    <property type="match status" value="1"/>
</dbReference>
<proteinExistence type="predicted"/>
<dbReference type="PANTHER" id="PTHR12227:SF0">
    <property type="entry name" value="GLYCERATE KINASE"/>
    <property type="match status" value="1"/>
</dbReference>
<gene>
    <name evidence="3" type="ORF">A2Z11_03855</name>
</gene>
<organism evidence="3 4">
    <name type="scientific">Candidatus Woykebacteria bacterium RBG_16_43_9</name>
    <dbReference type="NCBI Taxonomy" id="1802596"/>
    <lineage>
        <taxon>Bacteria</taxon>
        <taxon>Candidatus Woykeibacteriota</taxon>
    </lineage>
</organism>
<dbReference type="AlphaFoldDB" id="A0A1G1WCW7"/>
<reference evidence="3 4" key="1">
    <citation type="journal article" date="2016" name="Nat. Commun.">
        <title>Thousands of microbial genomes shed light on interconnected biogeochemical processes in an aquifer system.</title>
        <authorList>
            <person name="Anantharaman K."/>
            <person name="Brown C.T."/>
            <person name="Hug L.A."/>
            <person name="Sharon I."/>
            <person name="Castelle C.J."/>
            <person name="Probst A.J."/>
            <person name="Thomas B.C."/>
            <person name="Singh A."/>
            <person name="Wilkins M.J."/>
            <person name="Karaoz U."/>
            <person name="Brodie E.L."/>
            <person name="Williams K.H."/>
            <person name="Hubbard S.S."/>
            <person name="Banfield J.F."/>
        </authorList>
    </citation>
    <scope>NUCLEOTIDE SEQUENCE [LARGE SCALE GENOMIC DNA]</scope>
</reference>
<dbReference type="Gene3D" id="3.40.50.10180">
    <property type="entry name" value="Glycerate kinase, MOFRL-like N-terminal domain"/>
    <property type="match status" value="1"/>
</dbReference>
<dbReference type="InterPro" id="IPR037035">
    <property type="entry name" value="GK-like_C_sf"/>
</dbReference>
<comment type="caution">
    <text evidence="3">The sequence shown here is derived from an EMBL/GenBank/DDBJ whole genome shotgun (WGS) entry which is preliminary data.</text>
</comment>
<dbReference type="InterPro" id="IPR007835">
    <property type="entry name" value="MOFRL"/>
</dbReference>